<feature type="domain" description="Protein kinase" evidence="2">
    <location>
        <begin position="12"/>
        <end position="272"/>
    </location>
</feature>
<keyword evidence="4" id="KW-1185">Reference proteome</keyword>
<dbReference type="EMBL" id="CAJJDM010000009">
    <property type="protein sequence ID" value="CAD8047900.1"/>
    <property type="molecule type" value="Genomic_DNA"/>
</dbReference>
<dbReference type="PANTHER" id="PTHR44167">
    <property type="entry name" value="OVARIAN-SPECIFIC SERINE/THREONINE-PROTEIN KINASE LOK-RELATED"/>
    <property type="match status" value="1"/>
</dbReference>
<dbReference type="InterPro" id="IPR000719">
    <property type="entry name" value="Prot_kinase_dom"/>
</dbReference>
<dbReference type="GO" id="GO:0005737">
    <property type="term" value="C:cytoplasm"/>
    <property type="evidence" value="ECO:0007669"/>
    <property type="project" value="TreeGrafter"/>
</dbReference>
<evidence type="ECO:0000259" key="2">
    <source>
        <dbReference type="PROSITE" id="PS50011"/>
    </source>
</evidence>
<dbReference type="GO" id="GO:0005634">
    <property type="term" value="C:nucleus"/>
    <property type="evidence" value="ECO:0007669"/>
    <property type="project" value="TreeGrafter"/>
</dbReference>
<dbReference type="InterPro" id="IPR008271">
    <property type="entry name" value="Ser/Thr_kinase_AS"/>
</dbReference>
<name>A0A8S1K2L9_PARPR</name>
<dbReference type="GO" id="GO:0004674">
    <property type="term" value="F:protein serine/threonine kinase activity"/>
    <property type="evidence" value="ECO:0007669"/>
    <property type="project" value="TreeGrafter"/>
</dbReference>
<dbReference type="OMA" id="WMANIAL"/>
<organism evidence="3 4">
    <name type="scientific">Paramecium primaurelia</name>
    <dbReference type="NCBI Taxonomy" id="5886"/>
    <lineage>
        <taxon>Eukaryota</taxon>
        <taxon>Sar</taxon>
        <taxon>Alveolata</taxon>
        <taxon>Ciliophora</taxon>
        <taxon>Intramacronucleata</taxon>
        <taxon>Oligohymenophorea</taxon>
        <taxon>Peniculida</taxon>
        <taxon>Parameciidae</taxon>
        <taxon>Paramecium</taxon>
    </lineage>
</organism>
<proteinExistence type="predicted"/>
<dbReference type="PROSITE" id="PS00108">
    <property type="entry name" value="PROTEIN_KINASE_ST"/>
    <property type="match status" value="1"/>
</dbReference>
<dbReference type="GO" id="GO:0044773">
    <property type="term" value="P:mitotic DNA damage checkpoint signaling"/>
    <property type="evidence" value="ECO:0007669"/>
    <property type="project" value="TreeGrafter"/>
</dbReference>
<dbReference type="Proteomes" id="UP000688137">
    <property type="component" value="Unassembled WGS sequence"/>
</dbReference>
<reference evidence="3" key="1">
    <citation type="submission" date="2021-01" db="EMBL/GenBank/DDBJ databases">
        <authorList>
            <consortium name="Genoscope - CEA"/>
            <person name="William W."/>
        </authorList>
    </citation>
    <scope>NUCLEOTIDE SEQUENCE</scope>
</reference>
<evidence type="ECO:0000313" key="4">
    <source>
        <dbReference type="Proteomes" id="UP000688137"/>
    </source>
</evidence>
<protein>
    <recommendedName>
        <fullName evidence="2">Protein kinase domain-containing protein</fullName>
    </recommendedName>
</protein>
<dbReference type="GO" id="GO:0005524">
    <property type="term" value="F:ATP binding"/>
    <property type="evidence" value="ECO:0007669"/>
    <property type="project" value="InterPro"/>
</dbReference>
<evidence type="ECO:0000313" key="3">
    <source>
        <dbReference type="EMBL" id="CAD8047900.1"/>
    </source>
</evidence>
<accession>A0A8S1K2L9</accession>
<comment type="caution">
    <text evidence="3">The sequence shown here is derived from an EMBL/GenBank/DDBJ whole genome shotgun (WGS) entry which is preliminary data.</text>
</comment>
<dbReference type="PROSITE" id="PS50011">
    <property type="entry name" value="PROTEIN_KINASE_DOM"/>
    <property type="match status" value="1"/>
</dbReference>
<dbReference type="PANTHER" id="PTHR44167:SF24">
    <property type="entry name" value="SERINE_THREONINE-PROTEIN KINASE CHK2"/>
    <property type="match status" value="1"/>
</dbReference>
<sequence>MQNTIKVNNKEYTILYQIGQGAAGKVFKAQYQNELYAIKKQEFFGEGELEFYDQLIQQKFKRCKNLIQIYDFEQIGRFSYIVMELGDSCLYNELIQNKIDQKNIRFIIKQIGSGIKELHEMGLAHRDLKPENILIKTIFSNDKNESQQVFKICDFGVVKNISNLKTKVVGTPYYLAPELLTNNNDYYSTKCDIWSFGILIYEILTRQLMFKGKTFQEISNAILSATDDYISDQINQLKIEVDYKELLKNMLKVNSNQRYNIDQVLEALKPKSRSTSRQRQNNFSMNPPPQISIRSQFQNRNNQLSQSPFKQIQNFNIIQQQSIIQKPQQYQNKSQQNNLSNVRQLQF</sequence>
<dbReference type="Pfam" id="PF00069">
    <property type="entry name" value="Pkinase"/>
    <property type="match status" value="1"/>
</dbReference>
<dbReference type="AlphaFoldDB" id="A0A8S1K2L9"/>
<dbReference type="SMART" id="SM00220">
    <property type="entry name" value="S_TKc"/>
    <property type="match status" value="1"/>
</dbReference>
<evidence type="ECO:0000256" key="1">
    <source>
        <dbReference type="SAM" id="MobiDB-lite"/>
    </source>
</evidence>
<gene>
    <name evidence="3" type="ORF">PPRIM_AZ9-3.1.T0120211</name>
</gene>
<feature type="region of interest" description="Disordered" evidence="1">
    <location>
        <begin position="270"/>
        <end position="290"/>
    </location>
</feature>